<dbReference type="RefSeq" id="WP_057813042.1">
    <property type="nucleotide sequence ID" value="NZ_CP040736.1"/>
</dbReference>
<feature type="transmembrane region" description="Helical" evidence="1">
    <location>
        <begin position="229"/>
        <end position="252"/>
    </location>
</feature>
<dbReference type="PANTHER" id="PTHR38454">
    <property type="entry name" value="INTEGRAL MEMBRANE PROTEIN-RELATED"/>
    <property type="match status" value="1"/>
</dbReference>
<sequence>MLKRHIRYYLGAFFLNFVIISVIFAYFKLVPFGSNNFLSSDLGTQYLTFLTELRRQLTNGNLHFYLFSQSLGDNFFPVMSYYLLSPFNLILVFFSPMGIPAAANIIIMLNISAMGVAMAYFLKEYSQEIKFTNYIFTLAYSFCGFVASYFYDLMWLDALIMLPLVAIGVMRVVKEQKYVLYYCSILLAIIFNYYLGYMLCIFSLCFFIYTGFENNLFHQKNKWKIISNYLITSILAGLSSAVVLLPTLVGMMKTGKTSFNVMNYLPSARFGLEALTELGIGGNTFEQRLEHGPSVFMTSTILILLLAYFFSPRINNRDKQNSTFLLGTLLISMFVTTFNTVWHMFQNPAGFPFRNSFIFSFVCIFIAYKAFTAGVFQDKLTIIKSTCVAGILLCVGYSTEWLLPKIIEKLGFVIPDNNYNGYFFWLSIICIIISGVILLVLTSNKKFFGLLVVIMMFEIVANFNSVISTAGLGNQLVYREEFKKEDNILADVKKRSHLGHRIIVSKSGLNKAFPEKYNNYNDPILFNINGLSLYSSTLNQKTLEMMNNLGYYSINVRRISYFGGTNLTNTLLGVYYRVRQWDNHYYVEENYGAPSLGFMVDKDVYHYKMRIGHALDNQDRLWQALNGNSTEYLKNATLNSMQQTTNDGKTLYTYQMTTRASGPLYFYKAPLNYDKTKIYVDGKRVKTSNMNVYKAATLRLGHFKKNQKVEVKILTGRTFDLNPEYFQSLDQPKFLKSLSKFQNNSLKISSNLNHDTVRGTIDVKKAGPMLFSIPYDDGWSATVDGKKTGLHQVVDNLMAIDLDKGKHKVELNYQVPGLKIGWIISIVSVILFISFNFLKYRVKKYN</sequence>
<feature type="transmembrane region" description="Helical" evidence="1">
    <location>
        <begin position="357"/>
        <end position="376"/>
    </location>
</feature>
<evidence type="ECO:0000313" key="3">
    <source>
        <dbReference type="Proteomes" id="UP000310673"/>
    </source>
</evidence>
<dbReference type="AlphaFoldDB" id="A0A5B7T1B2"/>
<evidence type="ECO:0000256" key="1">
    <source>
        <dbReference type="SAM" id="Phobius"/>
    </source>
</evidence>
<dbReference type="InterPro" id="IPR018580">
    <property type="entry name" value="Uncharacterised_YfhO"/>
</dbReference>
<feature type="transmembrane region" description="Helical" evidence="1">
    <location>
        <begin position="448"/>
        <end position="467"/>
    </location>
</feature>
<organism evidence="2 3">
    <name type="scientific">Companilactobacillus futsaii</name>
    <dbReference type="NCBI Taxonomy" id="938155"/>
    <lineage>
        <taxon>Bacteria</taxon>
        <taxon>Bacillati</taxon>
        <taxon>Bacillota</taxon>
        <taxon>Bacilli</taxon>
        <taxon>Lactobacillales</taxon>
        <taxon>Lactobacillaceae</taxon>
        <taxon>Companilactobacillus</taxon>
    </lineage>
</organism>
<accession>A0A5B7T1B2</accession>
<protein>
    <submittedName>
        <fullName evidence="2">YfhO family protein</fullName>
    </submittedName>
</protein>
<dbReference type="KEGG" id="lft:FG051_02580"/>
<feature type="transmembrane region" description="Helical" evidence="1">
    <location>
        <begin position="134"/>
        <end position="151"/>
    </location>
</feature>
<feature type="transmembrane region" description="Helical" evidence="1">
    <location>
        <begin position="820"/>
        <end position="838"/>
    </location>
</feature>
<dbReference type="Proteomes" id="UP000310673">
    <property type="component" value="Chromosome"/>
</dbReference>
<gene>
    <name evidence="2" type="ORF">FG051_02580</name>
</gene>
<feature type="transmembrane region" description="Helical" evidence="1">
    <location>
        <begin position="179"/>
        <end position="209"/>
    </location>
</feature>
<dbReference type="STRING" id="1423818.FC88_GL002108"/>
<name>A0A5B7T1B2_9LACO</name>
<dbReference type="PANTHER" id="PTHR38454:SF1">
    <property type="entry name" value="INTEGRAL MEMBRANE PROTEIN"/>
    <property type="match status" value="1"/>
</dbReference>
<reference evidence="2 3" key="1">
    <citation type="submission" date="2019-05" db="EMBL/GenBank/DDBJ databases">
        <title>Genome Sequence of Lactobacillus futsaii Y97, a Potential Probiotic Strain Isolated from the Futsai of Taiwan.</title>
        <authorList>
            <person name="Du X."/>
        </authorList>
    </citation>
    <scope>NUCLEOTIDE SEQUENCE [LARGE SCALE GENOMIC DNA]</scope>
    <source>
        <strain evidence="2 3">Y97</strain>
    </source>
</reference>
<feature type="transmembrane region" description="Helical" evidence="1">
    <location>
        <begin position="383"/>
        <end position="402"/>
    </location>
</feature>
<feature type="transmembrane region" description="Helical" evidence="1">
    <location>
        <begin position="422"/>
        <end position="441"/>
    </location>
</feature>
<feature type="transmembrane region" description="Helical" evidence="1">
    <location>
        <begin position="323"/>
        <end position="345"/>
    </location>
</feature>
<dbReference type="Pfam" id="PF09586">
    <property type="entry name" value="YfhO"/>
    <property type="match status" value="1"/>
</dbReference>
<keyword evidence="1" id="KW-0472">Membrane</keyword>
<evidence type="ECO:0000313" key="2">
    <source>
        <dbReference type="EMBL" id="QCX24055.1"/>
    </source>
</evidence>
<keyword evidence="1" id="KW-1133">Transmembrane helix</keyword>
<dbReference type="EMBL" id="CP040736">
    <property type="protein sequence ID" value="QCX24055.1"/>
    <property type="molecule type" value="Genomic_DNA"/>
</dbReference>
<keyword evidence="1" id="KW-0812">Transmembrane</keyword>
<feature type="transmembrane region" description="Helical" evidence="1">
    <location>
        <begin position="7"/>
        <end position="27"/>
    </location>
</feature>
<feature type="transmembrane region" description="Helical" evidence="1">
    <location>
        <begin position="294"/>
        <end position="311"/>
    </location>
</feature>
<proteinExistence type="predicted"/>